<accession>A0A1Y0KC95</accession>
<comment type="catalytic activity">
    <reaction evidence="18 21">
        <text>a 5'-end (5'-triphosphoguanosine)-adenylyl-adenylyl-cytidylyl-adenosine in mRNA + S-adenosyl-L-methionine = a 5'-end (5'-triphosphoguanosine)-(2'-O-methyladenylyl)-adenylyl-cytidylyl-adenosine in mRNA + S-adenosyl-L-homocysteine + H(+)</text>
        <dbReference type="Rhea" id="RHEA:65380"/>
        <dbReference type="Rhea" id="RHEA-COMP:16797"/>
        <dbReference type="Rhea" id="RHEA-COMP:16801"/>
        <dbReference type="ChEBI" id="CHEBI:15378"/>
        <dbReference type="ChEBI" id="CHEBI:57856"/>
        <dbReference type="ChEBI" id="CHEBI:59789"/>
        <dbReference type="ChEBI" id="CHEBI:156482"/>
        <dbReference type="ChEBI" id="CHEBI:156484"/>
    </reaction>
</comment>
<dbReference type="GO" id="GO:0005524">
    <property type="term" value="F:ATP binding"/>
    <property type="evidence" value="ECO:0007669"/>
    <property type="project" value="UniProtKB-KW"/>
</dbReference>
<evidence type="ECO:0000256" key="3">
    <source>
        <dbReference type="ARBA" id="ARBA00022484"/>
    </source>
</evidence>
<comment type="catalytic activity">
    <reaction evidence="17 21">
        <text>a 5'-end (5'-triphosphoguanosine)-(2'-O-methyladenylyl)-adenylyl-cytidylyl-adenosine in mRNA + S-adenosyl-L-methionine = a 5'-end (N(7)-methyl 5'-triphosphoguanosine)-(2'-O-methyladenylyl)-adenylyl-cytidylyl-adenosine in mRNA + S-adenosyl-L-homocysteine</text>
        <dbReference type="Rhea" id="RHEA:65440"/>
        <dbReference type="Rhea" id="RHEA-COMP:16798"/>
        <dbReference type="Rhea" id="RHEA-COMP:16801"/>
        <dbReference type="ChEBI" id="CHEBI:57856"/>
        <dbReference type="ChEBI" id="CHEBI:59789"/>
        <dbReference type="ChEBI" id="CHEBI:156482"/>
        <dbReference type="ChEBI" id="CHEBI:156483"/>
    </reaction>
</comment>
<comment type="similarity">
    <text evidence="2 21">Belongs to the paramyxovirus L protein family.</text>
</comment>
<evidence type="ECO:0000256" key="8">
    <source>
        <dbReference type="ARBA" id="ARBA00022695"/>
    </source>
</evidence>
<dbReference type="InterPro" id="IPR016269">
    <property type="entry name" value="RNA-dir_pol_paramyxovirus"/>
</dbReference>
<evidence type="ECO:0000256" key="13">
    <source>
        <dbReference type="ARBA" id="ARBA00022953"/>
    </source>
</evidence>
<comment type="catalytic activity">
    <reaction evidence="20 21">
        <text>GTP + H2O = GDP + phosphate + H(+)</text>
        <dbReference type="Rhea" id="RHEA:19669"/>
        <dbReference type="ChEBI" id="CHEBI:15377"/>
        <dbReference type="ChEBI" id="CHEBI:15378"/>
        <dbReference type="ChEBI" id="CHEBI:37565"/>
        <dbReference type="ChEBI" id="CHEBI:43474"/>
        <dbReference type="ChEBI" id="CHEBI:58189"/>
    </reaction>
</comment>
<dbReference type="InterPro" id="IPR014023">
    <property type="entry name" value="Mononeg_RNA_pol_cat"/>
</dbReference>
<dbReference type="EC" id="3.6.1.-" evidence="21"/>
<evidence type="ECO:0000256" key="1">
    <source>
        <dbReference type="ARBA" id="ARBA00003132"/>
    </source>
</evidence>
<sequence>MSGRTQIILPDSHLSSPLVLHKLLYHWKLTGLPLPAEYEHDDIILTRDWNVIRNQRGDQVARCVAIGNAAQQYLNHSRPIIAICHPRTLNWLTHIQAPSALRKFQKIADNIRDCVSSNSDKLTSLVLSVQARLGRQQPTNLSDTSSILVAQTSPEFNRLLRSPDIWFNGPWSRSKMTWLQIKQMNRFMILSARSNTLRNPYTLLELLGGVVLISTDIIVVIDQQNNRFTCLHSEMVLAYSDMMEGRSAVDMVATGIDFLSPLRDRIMDLILVIDDLFEMIGNAGYEIVALLESLSYASVQLLEPTDQYAGDFFKFNLLEIDSVLSKHMAQASVNKFLTIITKIYSGLTEDQGAEMLCMLRLWSHPLLSARQAAGKVRKTMCAPKVLDLDTIQQVLSFFNGTIINGYRKANSGLWPKIDPNSIISDTIRQLYVDSAEIPHSIMLTHYREIAQIDFNPSIVPDPVSDLSMFLKDKAIAKPRNQWLSSFKYNMIPKEASRHIVNSPGSNRLLIDFLESTDFDPYEEMQYLNSMEYLRDDTVSVSYSLKEKEVKVDGRIFAKLTKKLRSCQVMAEGILAAEIAPFFKGNGVVQDQISLTKTMLTMSQLSLNCNKSRLVCKKENIQQARLARKGKGGKSRMAVFMTTDLEKYCTNWRYQVIKPFARSLNRLLGFDHFFEWIHLRLMDLTMYVGDPFNPPIDIVTGDINDQPNDDIFIVSARGGIEGLCQKLWTMISISAINLAAARAGCRVACMVQGDNQVLAVTKEIDEDHTWAQAAADLHQLSDLFFEELIAVNHGIGHNLKLRETIRSDTFFVYSKRIFKDGKILSQILKNASKLVLISGDLSENIPASCGNISSTITRICENGAPKDYCFLLNYIMTLLEVQFECMFSVVGRSEPAPYREILGNRSLLSAYVLTPTQIGGLNNLQYSRLYARNIGDPITAAFADMKRLISAGLIPARILHAIVQHQPGDGSWLTLCSDPYALNLPLCGDPGMILKKHTQRVLFETCSNPLLSGVYAEDGESEEMQLAQALLDQLLVHPRVAHAVMECTSVGRRKQIQGLIDTTNTIIKIALDRRPLSMRKLTKIINYSSLHMEFFIKEVWGTQCNRDPYVNESTCSLTLASYCRKRSWSNILHGRAVQGVTSPDILEMVEGRILSVIGSCDLCGYGDAQFTWFHLPSGVDLTSQKGTNPVTRIPYLGSKTQERRTASLAKISNMSPHIKAALRAASLIIWAYGDCEENWDIALAIANSRCVIDKEHLKLLAPLPTSGNLQHRLDDGITQTTFTPASLYRVASFIHISNDSQRLYEDSSAKESNIIYQQIMLTGLGLMESLFPLGVDSVSEEVTLHLHTGASCCIREVDIADPFPLQPIFPELTAVRQNRFMFDCNPLTLQEQLNLDIKVYKSYELNLSSYSTYELMDVLASSTGKLIGQSIVSYDAETSIKNDAIISYDNSRNWISEAQNCDVVKMLEYVALEIVLDCSYQAYYLRVAGVQELTLYMNDLLRNMPGLLLGNLASTISHPIVLERLYNAGLVDYRQVPQLAHLDFVALAAEMIMRAIKRVILSIQTGVPYNLLFPSTVDDDLSDRMFNLLARYNCLLCLIFGVGRDLPIIRNLPAEQKCSEMHRYLQMVACVQHLDAGQISMIQCPQIVTYPTNLYYMSRKSLNIIRDREDKHTILEILFPAPITGCIDIQSVSWNESSDAFLKPPFCICHEFDLNAEVRPIIQCPTQRNSDGIATTQMQDDLNRYLFRAIGTSSTSWYKASSLLSLPDVRQTRGGNALYLAEGSGAIMSLIEHYLPHRTIYYNSYFSNSMNPPQRHFGPSPLQFTESVPFKNIQAGIPCSDNYIQEFHLLWRENAAETDLTRDQCVNFICQEIPPLTLSFIMCDMELPRDVGWETTRSAFVNIITITSQCLRPGGVLVIKALYSHVREFAFVYGLCWTFASRIRLVSNGYACRGDYECYLVVVRGDSSINPSVQKAVQRVTEMDRRQLTVLTRNDDTKLLQLFTEQLIACRSVYQAPMSILIKSIRRQPDEPLLAVGGQPVRPPLCDIQEAGSHTNILRVMVNYLDTVLKSAIYYRDEQHLVDTVFLLTPYNLSVQGKIGTLMQGTTRQLLDMTLTNLDPGDYHACQQLMSGITLGSLSFDDFVNTRTYLKMSGVRKYILRKLGRHGVQDCFKHTSRILLARPEQKLYMKILGNAIKGYFQKI</sequence>
<evidence type="ECO:0000313" key="25">
    <source>
        <dbReference type="Proteomes" id="UP000241245"/>
    </source>
</evidence>
<dbReference type="InterPro" id="IPR039736">
    <property type="entry name" value="L_poly_C"/>
</dbReference>
<keyword evidence="14 21" id="KW-0506">mRNA capping</keyword>
<evidence type="ECO:0000256" key="5">
    <source>
        <dbReference type="ARBA" id="ARBA00022664"/>
    </source>
</evidence>
<evidence type="ECO:0000256" key="15">
    <source>
        <dbReference type="ARBA" id="ARBA00023268"/>
    </source>
</evidence>
<keyword evidence="21" id="KW-1035">Host cytoplasm</keyword>
<dbReference type="EC" id="2.7.7.88" evidence="21"/>
<dbReference type="GO" id="GO:0030430">
    <property type="term" value="C:host cell cytoplasm"/>
    <property type="evidence" value="ECO:0007669"/>
    <property type="project" value="UniProtKB-SubCell"/>
</dbReference>
<dbReference type="NCBIfam" id="TIGR04198">
    <property type="entry name" value="paramyx_RNAcap"/>
    <property type="match status" value="1"/>
</dbReference>
<evidence type="ECO:0000256" key="11">
    <source>
        <dbReference type="ARBA" id="ARBA00022840"/>
    </source>
</evidence>
<dbReference type="PROSITE" id="PS51590">
    <property type="entry name" value="SAM_MT_MNV_L"/>
    <property type="match status" value="1"/>
</dbReference>
<protein>
    <recommendedName>
        <fullName evidence="21">RNA-directed RNA polymerase L</fullName>
        <shortName evidence="21">Protein L</shortName>
    </recommendedName>
    <alternativeName>
        <fullName evidence="21">Large structural protein</fullName>
    </alternativeName>
    <alternativeName>
        <fullName evidence="21">Replicase</fullName>
    </alternativeName>
    <alternativeName>
        <fullName evidence="21">Transcriptase</fullName>
    </alternativeName>
    <domain>
        <recommendedName>
            <fullName evidence="21">RNA-directed RNA polymerase</fullName>
            <ecNumber evidence="21">2.7.7.48</ecNumber>
        </recommendedName>
    </domain>
    <domain>
        <recommendedName>
            <fullName evidence="21">GTP phosphohydrolase</fullName>
            <ecNumber evidence="21">3.6.1.-</ecNumber>
        </recommendedName>
    </domain>
    <domain>
        <recommendedName>
            <fullName evidence="21">GDP polyribonucleotidyltransferase</fullName>
            <ecNumber evidence="21">2.7.7.88</ecNumber>
        </recommendedName>
        <alternativeName>
            <fullName evidence="21">PRNTase</fullName>
        </alternativeName>
    </domain>
    <domain>
        <recommendedName>
            <fullName evidence="21">mRNA (nucleoside-2'-O-)-methyltransferase</fullName>
            <shortName evidence="21">N1-2'-O-MTase</shortName>
            <ecNumber evidence="21">2.1.1.-</ecNumber>
        </recommendedName>
    </domain>
    <domain>
        <recommendedName>
            <fullName evidence="21">mRNA (guanine-N(7)-)-methyltransferase</fullName>
            <shortName evidence="21">G-N7-MTase</shortName>
        </recommendedName>
    </domain>
</protein>
<keyword evidence="9 21" id="KW-0547">Nucleotide-binding</keyword>
<dbReference type="Pfam" id="PF00946">
    <property type="entry name" value="Mononeg_RNA_pol"/>
    <property type="match status" value="1"/>
</dbReference>
<comment type="catalytic activity">
    <reaction evidence="21">
        <text>RNA(n) + a ribonucleoside 5'-triphosphate = RNA(n+1) + diphosphate</text>
        <dbReference type="Rhea" id="RHEA:21248"/>
        <dbReference type="Rhea" id="RHEA-COMP:14527"/>
        <dbReference type="Rhea" id="RHEA-COMP:17342"/>
        <dbReference type="ChEBI" id="CHEBI:33019"/>
        <dbReference type="ChEBI" id="CHEBI:61557"/>
        <dbReference type="ChEBI" id="CHEBI:140395"/>
        <dbReference type="EC" id="2.7.7.48"/>
    </reaction>
</comment>
<keyword evidence="5 21" id="KW-0507">mRNA processing</keyword>
<evidence type="ECO:0000256" key="7">
    <source>
        <dbReference type="ARBA" id="ARBA00022691"/>
    </source>
</evidence>
<keyword evidence="12 21" id="KW-0946">Virion</keyword>
<dbReference type="EC" id="2.7.7.48" evidence="21"/>
<dbReference type="GO" id="GO:0044423">
    <property type="term" value="C:virion component"/>
    <property type="evidence" value="ECO:0007669"/>
    <property type="project" value="UniProtKB-KW"/>
</dbReference>
<proteinExistence type="inferred from homology"/>
<dbReference type="GO" id="GO:0003968">
    <property type="term" value="F:RNA-directed RNA polymerase activity"/>
    <property type="evidence" value="ECO:0007669"/>
    <property type="project" value="UniProtKB-KW"/>
</dbReference>
<dbReference type="RefSeq" id="YP_009508510.1">
    <property type="nucleotide sequence ID" value="NC_039017.1"/>
</dbReference>
<dbReference type="GO" id="GO:0004482">
    <property type="term" value="F:mRNA 5'-cap (guanine-N7-)-methyltransferase activity"/>
    <property type="evidence" value="ECO:0007669"/>
    <property type="project" value="InterPro"/>
</dbReference>
<keyword evidence="10" id="KW-0378">Hydrolase</keyword>
<name>A0A1Y0KC95_9MONO</name>
<evidence type="ECO:0000256" key="17">
    <source>
        <dbReference type="ARBA" id="ARBA00024499"/>
    </source>
</evidence>
<dbReference type="PROSITE" id="PS50526">
    <property type="entry name" value="RDRP_SSRNA_NEG_NONSEG"/>
    <property type="match status" value="1"/>
</dbReference>
<evidence type="ECO:0000259" key="22">
    <source>
        <dbReference type="PROSITE" id="PS50526"/>
    </source>
</evidence>
<keyword evidence="13 21" id="KW-0693">Viral RNA replication</keyword>
<keyword evidence="15" id="KW-0511">Multifunctional enzyme</keyword>
<keyword evidence="3 21" id="KW-0696">RNA-directed RNA polymerase</keyword>
<comment type="function">
    <text evidence="1 21">RNA-directed RNA polymerase that catalyzes the replication of viral genomic RNA. The template is composed of the viral RNA tightly encapsidated by the nucleoprotein (N). The replicase mode is dependent on intracellular N protein concentration. In this mode, the polymerase replicates the whole viral genome without recognizing transcriptional signals, and the replicated genome is not caped or polyadenylated.</text>
</comment>
<evidence type="ECO:0000256" key="6">
    <source>
        <dbReference type="ARBA" id="ARBA00022679"/>
    </source>
</evidence>
<dbReference type="KEGG" id="vg:37619980"/>
<dbReference type="Proteomes" id="UP000241245">
    <property type="component" value="Segment"/>
</dbReference>
<dbReference type="EC" id="2.1.1.-" evidence="21"/>
<evidence type="ECO:0000313" key="24">
    <source>
        <dbReference type="EMBL" id="ARU83011.1"/>
    </source>
</evidence>
<evidence type="ECO:0000256" key="10">
    <source>
        <dbReference type="ARBA" id="ARBA00022801"/>
    </source>
</evidence>
<reference evidence="24 25" key="1">
    <citation type="submission" date="2017-01" db="EMBL/GenBank/DDBJ databases">
        <title>Novel clade of avian paramyxoviruses in Antarctic Penguins.</title>
        <authorList>
            <person name="Neira V."/>
            <person name="Barriga G."/>
            <person name="Verdugo C."/>
            <person name="Mor S."/>
            <person name="Ng T.F.F."/>
            <person name="Del Rio J J."/>
            <person name="Tapia R."/>
            <person name="Garcia V."/>
            <person name="Rodrigues P."/>
            <person name="Briceno C."/>
            <person name="Medina R."/>
            <person name="Gonzalez-Acuna D."/>
        </authorList>
    </citation>
    <scope>NUCLEOTIDE SEQUENCE [LARGE SCALE GENOMIC DNA]</scope>
    <source>
        <strain evidence="24">001</strain>
    </source>
</reference>
<keyword evidence="11 21" id="KW-0067">ATP-binding</keyword>
<dbReference type="EMBL" id="KY452442">
    <property type="protein sequence ID" value="ARU83011.1"/>
    <property type="molecule type" value="Viral_cRNA"/>
</dbReference>
<organism evidence="24 25">
    <name type="scientific">Antarctic penguin virus A</name>
    <dbReference type="NCBI Taxonomy" id="2006072"/>
    <lineage>
        <taxon>Viruses</taxon>
        <taxon>Riboviria</taxon>
        <taxon>Orthornavirae</taxon>
        <taxon>Negarnaviricota</taxon>
        <taxon>Haploviricotina</taxon>
        <taxon>Monjiviricetes</taxon>
        <taxon>Mononegavirales</taxon>
        <taxon>Paramyxoviridae</taxon>
        <taxon>Avulavirinae</taxon>
        <taxon>Orthoavulavirus</taxon>
        <taxon>Orthoavulavirus borisense</taxon>
        <taxon>Avian orthoavulavirus 17</taxon>
    </lineage>
</organism>
<evidence type="ECO:0000256" key="12">
    <source>
        <dbReference type="ARBA" id="ARBA00022844"/>
    </source>
</evidence>
<comment type="catalytic activity">
    <reaction evidence="16">
        <text>a 5'-end triphospho-adenylyl-adenylyl-cytidylyl-adenosine in mRNA + GDP + H(+) = a 5'-end (5'-triphosphoguanosine)-adenylyl-adenylyl-cytidylyl-adenosine in mRNA + diphosphate</text>
        <dbReference type="Rhea" id="RHEA:65436"/>
        <dbReference type="Rhea" id="RHEA-COMP:16797"/>
        <dbReference type="Rhea" id="RHEA-COMP:16799"/>
        <dbReference type="ChEBI" id="CHEBI:15378"/>
        <dbReference type="ChEBI" id="CHEBI:33019"/>
        <dbReference type="ChEBI" id="CHEBI:58189"/>
        <dbReference type="ChEBI" id="CHEBI:156484"/>
        <dbReference type="ChEBI" id="CHEBI:156503"/>
        <dbReference type="EC" id="2.7.7.88"/>
    </reaction>
</comment>
<evidence type="ECO:0000256" key="9">
    <source>
        <dbReference type="ARBA" id="ARBA00022741"/>
    </source>
</evidence>
<evidence type="ECO:0000256" key="20">
    <source>
        <dbReference type="ARBA" id="ARBA00048548"/>
    </source>
</evidence>
<dbReference type="PIRSF" id="PIRSF000830">
    <property type="entry name" value="RNA_pol_ParamyxoV"/>
    <property type="match status" value="1"/>
</dbReference>
<evidence type="ECO:0000256" key="14">
    <source>
        <dbReference type="ARBA" id="ARBA00023042"/>
    </source>
</evidence>
<dbReference type="InterPro" id="IPR026890">
    <property type="entry name" value="Mononeg_mRNAcap"/>
</dbReference>
<feature type="domain" description="RdRp catalytic" evidence="22">
    <location>
        <begin position="636"/>
        <end position="820"/>
    </location>
</feature>
<evidence type="ECO:0000256" key="4">
    <source>
        <dbReference type="ARBA" id="ARBA00022603"/>
    </source>
</evidence>
<dbReference type="InterPro" id="IPR025786">
    <property type="entry name" value="Mononega_L_MeTrfase"/>
</dbReference>
<dbReference type="Pfam" id="PF14318">
    <property type="entry name" value="Mononeg_mRNAcap"/>
    <property type="match status" value="1"/>
</dbReference>
<keyword evidence="4 21" id="KW-0489">Methyltransferase</keyword>
<dbReference type="GeneID" id="37619980"/>
<keyword evidence="8 21" id="KW-0548">Nucleotidyltransferase</keyword>
<keyword evidence="25" id="KW-1185">Reference proteome</keyword>
<evidence type="ECO:0000256" key="2">
    <source>
        <dbReference type="ARBA" id="ARBA00007934"/>
    </source>
</evidence>
<comment type="catalytic activity">
    <reaction evidence="19">
        <text>a 5'-end (5'-triphosphoguanosine)-adenylyl-adenylyl-cytidylyl-adenosine in mRNA + 2 S-adenosyl-L-methionine = a 5'-end (N(7)-methyl 5'-triphosphoguanosine)-(2'-O-methyladenylyl)-adenylyl-cytidylyl-adenosine in mRNA + 2 S-adenosyl-L-homocysteine + H(+)</text>
        <dbReference type="Rhea" id="RHEA:65376"/>
        <dbReference type="Rhea" id="RHEA-COMP:16797"/>
        <dbReference type="Rhea" id="RHEA-COMP:16798"/>
        <dbReference type="ChEBI" id="CHEBI:15378"/>
        <dbReference type="ChEBI" id="CHEBI:57856"/>
        <dbReference type="ChEBI" id="CHEBI:59789"/>
        <dbReference type="ChEBI" id="CHEBI:156483"/>
        <dbReference type="ChEBI" id="CHEBI:156484"/>
        <dbReference type="EC" id="2.1.1.375"/>
    </reaction>
</comment>
<evidence type="ECO:0000256" key="21">
    <source>
        <dbReference type="PIRNR" id="PIRNR000830"/>
    </source>
</evidence>
<evidence type="ECO:0000256" key="19">
    <source>
        <dbReference type="ARBA" id="ARBA00047370"/>
    </source>
</evidence>
<evidence type="ECO:0000259" key="23">
    <source>
        <dbReference type="PROSITE" id="PS51590"/>
    </source>
</evidence>
<keyword evidence="7 21" id="KW-0949">S-adenosyl-L-methionine</keyword>
<evidence type="ECO:0000256" key="16">
    <source>
        <dbReference type="ARBA" id="ARBA00024494"/>
    </source>
</evidence>
<dbReference type="GO" id="GO:0003924">
    <property type="term" value="F:GTPase activity"/>
    <property type="evidence" value="ECO:0007669"/>
    <property type="project" value="RHEA"/>
</dbReference>
<feature type="domain" description="Mononegavirus-type SAM-dependent 2'-O-MTase" evidence="23">
    <location>
        <begin position="1747"/>
        <end position="1960"/>
    </location>
</feature>
<comment type="subcellular location">
    <subcellularLocation>
        <location evidence="21">Virion</location>
    </subcellularLocation>
    <subcellularLocation>
        <location evidence="21">Host cytoplasm</location>
    </subcellularLocation>
</comment>
<keyword evidence="6 21" id="KW-0808">Transferase</keyword>
<evidence type="ECO:0000256" key="18">
    <source>
        <dbReference type="ARBA" id="ARBA00047332"/>
    </source>
</evidence>
<comment type="function">
    <text evidence="21">RNA-directed RNA polymerase that catalyzes the transcription of viral mRNAs, their capping and polyadenylation. The template is composed of the viral RNA tightly encapsidated by the nucleoprotein (N). The viral polymerase binds to the genomic RNA at the 3' leader promoter, and transcribes subsequently all viral mRNAs with a decreasing efficiency. The first gene is the most transcribed, and the last the least transcribed. The viral phosphoprotein acts as a processivity factor. Capping is concomitant with initiation of mRNA transcription. Indeed, a GDP polyribonucleotidyl transferase (PRNTase) adds the cap structure when the nascent RNA chain length has reached few nucleotides. Ribose 2'-O methylation of viral mRNA cap precedes and facilitates subsequent guanine-N-7 methylation, both activities being carried by the viral polymerase. Polyadenylation of mRNAs occur by a stuttering mechanism at a slipery stop site present at the end viral genes. After finishing transcription of a mRNA, the polymerase can resume transcription of the downstream gene.</text>
</comment>